<dbReference type="PROSITE" id="PS00455">
    <property type="entry name" value="AMP_BINDING"/>
    <property type="match status" value="1"/>
</dbReference>
<dbReference type="Gene3D" id="3.40.50.12780">
    <property type="entry name" value="N-terminal domain of ligase-like"/>
    <property type="match status" value="1"/>
</dbReference>
<comment type="similarity">
    <text evidence="1">Belongs to the ATP-dependent AMP-binding enzyme family.</text>
</comment>
<dbReference type="Proteomes" id="UP001283361">
    <property type="component" value="Unassembled WGS sequence"/>
</dbReference>
<feature type="domain" description="AMP-binding enzyme C-terminal" evidence="10">
    <location>
        <begin position="544"/>
        <end position="620"/>
    </location>
</feature>
<organism evidence="11 12">
    <name type="scientific">Elysia crispata</name>
    <name type="common">lettuce slug</name>
    <dbReference type="NCBI Taxonomy" id="231223"/>
    <lineage>
        <taxon>Eukaryota</taxon>
        <taxon>Metazoa</taxon>
        <taxon>Spiralia</taxon>
        <taxon>Lophotrochozoa</taxon>
        <taxon>Mollusca</taxon>
        <taxon>Gastropoda</taxon>
        <taxon>Heterobranchia</taxon>
        <taxon>Euthyneura</taxon>
        <taxon>Panpulmonata</taxon>
        <taxon>Sacoglossa</taxon>
        <taxon>Placobranchoidea</taxon>
        <taxon>Plakobranchidae</taxon>
        <taxon>Elysia</taxon>
    </lineage>
</organism>
<gene>
    <name evidence="11" type="ORF">RRG08_001512</name>
</gene>
<dbReference type="GO" id="GO:0005524">
    <property type="term" value="F:ATP binding"/>
    <property type="evidence" value="ECO:0007669"/>
    <property type="project" value="UniProtKB-KW"/>
</dbReference>
<reference evidence="11" key="1">
    <citation type="journal article" date="2023" name="G3 (Bethesda)">
        <title>A reference genome for the long-term kleptoplast-retaining sea slug Elysia crispata morphotype clarki.</title>
        <authorList>
            <person name="Eastman K.E."/>
            <person name="Pendleton A.L."/>
            <person name="Shaikh M.A."/>
            <person name="Suttiyut T."/>
            <person name="Ogas R."/>
            <person name="Tomko P."/>
            <person name="Gavelis G."/>
            <person name="Widhalm J.R."/>
            <person name="Wisecaver J.H."/>
        </authorList>
    </citation>
    <scope>NUCLEOTIDE SEQUENCE</scope>
    <source>
        <strain evidence="11">ECLA1</strain>
    </source>
</reference>
<evidence type="ECO:0000313" key="12">
    <source>
        <dbReference type="Proteomes" id="UP001283361"/>
    </source>
</evidence>
<evidence type="ECO:0000256" key="4">
    <source>
        <dbReference type="ARBA" id="ARBA00022741"/>
    </source>
</evidence>
<dbReference type="InterPro" id="IPR020845">
    <property type="entry name" value="AMP-binding_CS"/>
</dbReference>
<dbReference type="PANTHER" id="PTHR24096:SF422">
    <property type="entry name" value="BCDNA.GH02901"/>
    <property type="match status" value="1"/>
</dbReference>
<evidence type="ECO:0000256" key="2">
    <source>
        <dbReference type="ARBA" id="ARBA00012532"/>
    </source>
</evidence>
<dbReference type="EC" id="1.13.12.7" evidence="2"/>
<dbReference type="GO" id="GO:0008218">
    <property type="term" value="P:bioluminescence"/>
    <property type="evidence" value="ECO:0007669"/>
    <property type="project" value="UniProtKB-KW"/>
</dbReference>
<dbReference type="Pfam" id="PF13193">
    <property type="entry name" value="AMP-binding_C"/>
    <property type="match status" value="1"/>
</dbReference>
<dbReference type="FunFam" id="3.40.50.12780:FF:000003">
    <property type="entry name" value="Long-chain-fatty-acid--CoA ligase FadD"/>
    <property type="match status" value="1"/>
</dbReference>
<comment type="caution">
    <text evidence="11">The sequence shown here is derived from an EMBL/GenBank/DDBJ whole genome shotgun (WGS) entry which is preliminary data.</text>
</comment>
<evidence type="ECO:0000256" key="3">
    <source>
        <dbReference type="ARBA" id="ARBA00019043"/>
    </source>
</evidence>
<keyword evidence="4" id="KW-0547">Nucleotide-binding</keyword>
<keyword evidence="6" id="KW-0455">Luminescence</keyword>
<evidence type="ECO:0000256" key="5">
    <source>
        <dbReference type="ARBA" id="ARBA00022840"/>
    </source>
</evidence>
<keyword evidence="5" id="KW-0067">ATP-binding</keyword>
<proteinExistence type="inferred from homology"/>
<dbReference type="InterPro" id="IPR000873">
    <property type="entry name" value="AMP-dep_synth/lig_dom"/>
</dbReference>
<dbReference type="PANTHER" id="PTHR24096">
    <property type="entry name" value="LONG-CHAIN-FATTY-ACID--COA LIGASE"/>
    <property type="match status" value="1"/>
</dbReference>
<evidence type="ECO:0000313" key="11">
    <source>
        <dbReference type="EMBL" id="KAK3784204.1"/>
    </source>
</evidence>
<dbReference type="EMBL" id="JAWDGP010002302">
    <property type="protein sequence ID" value="KAK3784204.1"/>
    <property type="molecule type" value="Genomic_DNA"/>
</dbReference>
<protein>
    <recommendedName>
        <fullName evidence="3">Luciferin 4-monooxygenase</fullName>
        <ecNumber evidence="2">1.13.12.7</ecNumber>
    </recommendedName>
</protein>
<dbReference type="InterPro" id="IPR025110">
    <property type="entry name" value="AMP-bd_C"/>
</dbReference>
<dbReference type="InterPro" id="IPR045851">
    <property type="entry name" value="AMP-bd_C_sf"/>
</dbReference>
<evidence type="ECO:0000256" key="1">
    <source>
        <dbReference type="ARBA" id="ARBA00006432"/>
    </source>
</evidence>
<dbReference type="Gene3D" id="3.30.300.30">
    <property type="match status" value="1"/>
</dbReference>
<evidence type="ECO:0000256" key="8">
    <source>
        <dbReference type="ARBA" id="ARBA00048497"/>
    </source>
</evidence>
<dbReference type="CDD" id="cd05911">
    <property type="entry name" value="Firefly_Luc_like"/>
    <property type="match status" value="1"/>
</dbReference>
<keyword evidence="7" id="KW-0599">Photoprotein</keyword>
<evidence type="ECO:0000259" key="10">
    <source>
        <dbReference type="Pfam" id="PF13193"/>
    </source>
</evidence>
<dbReference type="FunFam" id="3.30.300.30:FF:000007">
    <property type="entry name" value="4-coumarate--CoA ligase 2"/>
    <property type="match status" value="1"/>
</dbReference>
<keyword evidence="12" id="KW-1185">Reference proteome</keyword>
<dbReference type="InterPro" id="IPR042099">
    <property type="entry name" value="ANL_N_sf"/>
</dbReference>
<evidence type="ECO:0000256" key="6">
    <source>
        <dbReference type="ARBA" id="ARBA00023223"/>
    </source>
</evidence>
<sequence>MASRRLRQHVLGRLQWQLKTTAKTDTVPSGHSVRTCALQRQIPRIDLKRWTSCQTKHLPKLLATPSFLNRGLEHSSRPAGYGFQRLQSRLVSTVSPSENQHNPVSSENILRNPVSDIHIPPELSLHQMVFDICDKYKDKLAVEDYLTGRSYTYSQLKEAIVRVASALYRRGYRKGDVLLAFAVNNVDYTVLSVACAAAGVWFSAANPAFTAEELARQLQHCEAKGVCSSAPLVGIVKDAIANKEFPSKVKDLMVFGEASGFEPFQNLLDDDGKAFPDVDIDPVQDVFVLPYSSGTTGLPKGVMLSHHNIVANVFQISTMVCPEPQDRCLGLLPLYHIYGMVVVQFISLMGGSSITFLPKFDPEVFLKCLQERKITVAYLVPPLILFLAKHPVVSKFDLTAMREVLCGAAPLGEELIQEFVDRHPNVEFVRQGYGLTETSPVTNIDMTKTKGSIGQMLPNTLGRIVDLETDKTLPSDQLGELWVKGPQVMLGYYKNQAATDDMITQDKWLRTGDIGFFNNDGVILIKDRLKELIKYKGSQVAPAELEALLLSHPDIQDAAVVGVPDEAAGELPRAFVVLRPGSDITEDQVASFVDGKVSKTKKLRGGVQFLEEIPKNPSGKILRRVIKEKYL</sequence>
<comment type="catalytic activity">
    <reaction evidence="8">
        <text>firefly D-luciferin + ATP + O2 = firefly oxyluciferin + hnu + AMP + CO2 + diphosphate</text>
        <dbReference type="Rhea" id="RHEA:10732"/>
        <dbReference type="ChEBI" id="CHEBI:15379"/>
        <dbReference type="ChEBI" id="CHEBI:16526"/>
        <dbReference type="ChEBI" id="CHEBI:16792"/>
        <dbReference type="ChEBI" id="CHEBI:30212"/>
        <dbReference type="ChEBI" id="CHEBI:30616"/>
        <dbReference type="ChEBI" id="CHEBI:33019"/>
        <dbReference type="ChEBI" id="CHEBI:58038"/>
        <dbReference type="ChEBI" id="CHEBI:456215"/>
        <dbReference type="EC" id="1.13.12.7"/>
    </reaction>
</comment>
<feature type="domain" description="AMP-dependent synthetase/ligase" evidence="9">
    <location>
        <begin position="133"/>
        <end position="493"/>
    </location>
</feature>
<accession>A0AAE1AAA0</accession>
<dbReference type="AlphaFoldDB" id="A0AAE1AAA0"/>
<evidence type="ECO:0000259" key="9">
    <source>
        <dbReference type="Pfam" id="PF00501"/>
    </source>
</evidence>
<name>A0AAE1AAA0_9GAST</name>
<evidence type="ECO:0000256" key="7">
    <source>
        <dbReference type="ARBA" id="ARBA00023262"/>
    </source>
</evidence>
<dbReference type="Pfam" id="PF00501">
    <property type="entry name" value="AMP-binding"/>
    <property type="match status" value="1"/>
</dbReference>
<dbReference type="GO" id="GO:0016405">
    <property type="term" value="F:CoA-ligase activity"/>
    <property type="evidence" value="ECO:0007669"/>
    <property type="project" value="TreeGrafter"/>
</dbReference>
<dbReference type="SUPFAM" id="SSF56801">
    <property type="entry name" value="Acetyl-CoA synthetase-like"/>
    <property type="match status" value="1"/>
</dbReference>